<dbReference type="GO" id="GO:0003677">
    <property type="term" value="F:DNA binding"/>
    <property type="evidence" value="ECO:0007669"/>
    <property type="project" value="UniProtKB-KW"/>
</dbReference>
<dbReference type="Gene3D" id="3.90.220.20">
    <property type="entry name" value="DNA methylase specificity domains"/>
    <property type="match status" value="1"/>
</dbReference>
<keyword evidence="3" id="KW-0238">DNA-binding</keyword>
<dbReference type="InterPro" id="IPR000055">
    <property type="entry name" value="Restrct_endonuc_typeI_TRD"/>
</dbReference>
<dbReference type="Proteomes" id="UP000198556">
    <property type="component" value="Unassembled WGS sequence"/>
</dbReference>
<dbReference type="STRING" id="137733.SAMN05421767_1401"/>
<sequence>MGDEIADIVGGGTPSTSIEEYWDGDIDWYSPTEIGKSAYVGKSNKQITLLGLEKSSAKVLPPYKTILFTSRAGIGDMAILTKEAATNQGFQSLVVNEEYDPYFIYSLGFKIKRYALKMASGSTFLEISAKGLSKMKIACPSYEEQSCIGSFFSELDQLITLHQRKPVLVYHLANQKLRKTR</sequence>
<dbReference type="PANTHER" id="PTHR30408:SF13">
    <property type="entry name" value="TYPE I RESTRICTION ENZYME HINDI SPECIFICITY SUBUNIT"/>
    <property type="match status" value="1"/>
</dbReference>
<dbReference type="AlphaFoldDB" id="A0A1H9NIK7"/>
<dbReference type="InterPro" id="IPR052021">
    <property type="entry name" value="Type-I_RS_S_subunit"/>
</dbReference>
<dbReference type="EMBL" id="FOGF01000040">
    <property type="protein sequence ID" value="SER35587.1"/>
    <property type="molecule type" value="Genomic_DNA"/>
</dbReference>
<comment type="similarity">
    <text evidence="1">Belongs to the type-I restriction system S methylase family.</text>
</comment>
<feature type="domain" description="Type I restriction modification DNA specificity" evidence="4">
    <location>
        <begin position="4"/>
        <end position="166"/>
    </location>
</feature>
<name>A0A1H9NIK7_9LACT</name>
<evidence type="ECO:0000256" key="3">
    <source>
        <dbReference type="ARBA" id="ARBA00023125"/>
    </source>
</evidence>
<organism evidence="5 6">
    <name type="scientific">Granulicatella balaenopterae</name>
    <dbReference type="NCBI Taxonomy" id="137733"/>
    <lineage>
        <taxon>Bacteria</taxon>
        <taxon>Bacillati</taxon>
        <taxon>Bacillota</taxon>
        <taxon>Bacilli</taxon>
        <taxon>Lactobacillales</taxon>
        <taxon>Carnobacteriaceae</taxon>
        <taxon>Granulicatella</taxon>
    </lineage>
</organism>
<keyword evidence="2" id="KW-0680">Restriction system</keyword>
<dbReference type="InterPro" id="IPR044946">
    <property type="entry name" value="Restrct_endonuc_typeI_TRD_sf"/>
</dbReference>
<keyword evidence="6" id="KW-1185">Reference proteome</keyword>
<dbReference type="Pfam" id="PF01420">
    <property type="entry name" value="Methylase_S"/>
    <property type="match status" value="1"/>
</dbReference>
<evidence type="ECO:0000313" key="6">
    <source>
        <dbReference type="Proteomes" id="UP000198556"/>
    </source>
</evidence>
<dbReference type="GO" id="GO:0009307">
    <property type="term" value="P:DNA restriction-modification system"/>
    <property type="evidence" value="ECO:0007669"/>
    <property type="project" value="UniProtKB-KW"/>
</dbReference>
<proteinExistence type="inferred from homology"/>
<evidence type="ECO:0000256" key="2">
    <source>
        <dbReference type="ARBA" id="ARBA00022747"/>
    </source>
</evidence>
<reference evidence="5 6" key="1">
    <citation type="submission" date="2016-10" db="EMBL/GenBank/DDBJ databases">
        <authorList>
            <person name="de Groot N.N."/>
        </authorList>
    </citation>
    <scope>NUCLEOTIDE SEQUENCE [LARGE SCALE GENOMIC DNA]</scope>
    <source>
        <strain evidence="5 6">DSM 15827</strain>
    </source>
</reference>
<gene>
    <name evidence="5" type="ORF">SAMN05421767_1401</name>
</gene>
<dbReference type="SUPFAM" id="SSF116734">
    <property type="entry name" value="DNA methylase specificity domain"/>
    <property type="match status" value="1"/>
</dbReference>
<accession>A0A1H9NIK7</accession>
<evidence type="ECO:0000313" key="5">
    <source>
        <dbReference type="EMBL" id="SER35587.1"/>
    </source>
</evidence>
<protein>
    <submittedName>
        <fullName evidence="5">Type I restriction enzyme, S subunit</fullName>
    </submittedName>
</protein>
<dbReference type="PANTHER" id="PTHR30408">
    <property type="entry name" value="TYPE-1 RESTRICTION ENZYME ECOKI SPECIFICITY PROTEIN"/>
    <property type="match status" value="1"/>
</dbReference>
<dbReference type="CDD" id="cd17273">
    <property type="entry name" value="RMtype1_S_EcoJA69PI-TRD1-CR1_like"/>
    <property type="match status" value="1"/>
</dbReference>
<evidence type="ECO:0000256" key="1">
    <source>
        <dbReference type="ARBA" id="ARBA00010923"/>
    </source>
</evidence>
<evidence type="ECO:0000259" key="4">
    <source>
        <dbReference type="Pfam" id="PF01420"/>
    </source>
</evidence>